<protein>
    <submittedName>
        <fullName evidence="7">Protein kinase</fullName>
    </submittedName>
</protein>
<comment type="caution">
    <text evidence="7">The sequence shown here is derived from an EMBL/GenBank/DDBJ whole genome shotgun (WGS) entry which is preliminary data.</text>
</comment>
<evidence type="ECO:0000256" key="2">
    <source>
        <dbReference type="ARBA" id="ARBA00022741"/>
    </source>
</evidence>
<dbReference type="EMBL" id="JAHHIF010000006">
    <property type="protein sequence ID" value="MBW4543927.1"/>
    <property type="molecule type" value="Genomic_DNA"/>
</dbReference>
<evidence type="ECO:0000256" key="4">
    <source>
        <dbReference type="ARBA" id="ARBA00022840"/>
    </source>
</evidence>
<reference evidence="7" key="2">
    <citation type="journal article" date="2022" name="Microbiol. Resour. Announc.">
        <title>Metagenome Sequencing to Explore Phylogenomics of Terrestrial Cyanobacteria.</title>
        <authorList>
            <person name="Ward R.D."/>
            <person name="Stajich J.E."/>
            <person name="Johansen J.R."/>
            <person name="Huntemann M."/>
            <person name="Clum A."/>
            <person name="Foster B."/>
            <person name="Foster B."/>
            <person name="Roux S."/>
            <person name="Palaniappan K."/>
            <person name="Varghese N."/>
            <person name="Mukherjee S."/>
            <person name="Reddy T.B.K."/>
            <person name="Daum C."/>
            <person name="Copeland A."/>
            <person name="Chen I.A."/>
            <person name="Ivanova N.N."/>
            <person name="Kyrpides N.C."/>
            <person name="Shapiro N."/>
            <person name="Eloe-Fadrosh E.A."/>
            <person name="Pietrasiak N."/>
        </authorList>
    </citation>
    <scope>NUCLEOTIDE SEQUENCE</scope>
    <source>
        <strain evidence="7">CPER-KK1</strain>
    </source>
</reference>
<feature type="region of interest" description="Disordered" evidence="5">
    <location>
        <begin position="363"/>
        <end position="395"/>
    </location>
</feature>
<gene>
    <name evidence="7" type="ORF">KME25_05725</name>
</gene>
<dbReference type="Pfam" id="PF00069">
    <property type="entry name" value="Pkinase"/>
    <property type="match status" value="1"/>
</dbReference>
<accession>A0A951U8L8</accession>
<name>A0A951U8L8_9CYAN</name>
<dbReference type="CDD" id="cd14014">
    <property type="entry name" value="STKc_PknB_like"/>
    <property type="match status" value="1"/>
</dbReference>
<dbReference type="PROSITE" id="PS50011">
    <property type="entry name" value="PROTEIN_KINASE_DOM"/>
    <property type="match status" value="1"/>
</dbReference>
<evidence type="ECO:0000259" key="6">
    <source>
        <dbReference type="PROSITE" id="PS50011"/>
    </source>
</evidence>
<sequence length="477" mass="51950">MNLTAGTVLLKGNYVLDTQLGNGVFELTYRATNTQSGQTVVIKTLGENLRQHSEIDQFKQKFLEMAERLSRCKHQNLVQVLDYFEEAGCPYLVMEYIPGQTLAALVESKVLPEAKALEYIRQTANALSVLHKAGLLHRDVKPQNIIRRQDTDCVVLCEFGITCEFTAGVMQTHANLLSAGYAPQEQYSLEAQRTRATDIYALAATLYDLLLGRPPLPAPVRQALQTKNADRLFLTELQQHTHKLSPTVKQALWQALAIAPQKRPQTVEAWLALFPKPEKPPLPQPKPAQVPVAKPKVDTAGVAPVNNFVKAKAKPTPNNSVVKPKLETGVAPLNNSATAKVQPTPNNSVVKPKLETGVAPLNNSATAKVQPTPKNGKTPPLTPTKNSIPQPTLPQLPITKIKTSGGHNYLVPKKRKPTKAGLPLKALIMTSAIATSAGVGFGFALRINSPNIPGSSILHTEQSFPPSSNWPMSKHQL</sequence>
<keyword evidence="3 7" id="KW-0418">Kinase</keyword>
<organism evidence="7 8">
    <name type="scientific">Symplocastrum torsivum CPER-KK1</name>
    <dbReference type="NCBI Taxonomy" id="450513"/>
    <lineage>
        <taxon>Bacteria</taxon>
        <taxon>Bacillati</taxon>
        <taxon>Cyanobacteriota</taxon>
        <taxon>Cyanophyceae</taxon>
        <taxon>Oscillatoriophycideae</taxon>
        <taxon>Oscillatoriales</taxon>
        <taxon>Microcoleaceae</taxon>
        <taxon>Symplocastrum</taxon>
    </lineage>
</organism>
<feature type="compositionally biased region" description="Polar residues" evidence="5">
    <location>
        <begin position="363"/>
        <end position="375"/>
    </location>
</feature>
<evidence type="ECO:0000256" key="3">
    <source>
        <dbReference type="ARBA" id="ARBA00022777"/>
    </source>
</evidence>
<dbReference type="Gene3D" id="1.10.510.10">
    <property type="entry name" value="Transferase(Phosphotransferase) domain 1"/>
    <property type="match status" value="1"/>
</dbReference>
<evidence type="ECO:0000256" key="1">
    <source>
        <dbReference type="ARBA" id="ARBA00022679"/>
    </source>
</evidence>
<dbReference type="SUPFAM" id="SSF56112">
    <property type="entry name" value="Protein kinase-like (PK-like)"/>
    <property type="match status" value="1"/>
</dbReference>
<keyword evidence="1" id="KW-0808">Transferase</keyword>
<dbReference type="Proteomes" id="UP000753908">
    <property type="component" value="Unassembled WGS sequence"/>
</dbReference>
<keyword evidence="4" id="KW-0067">ATP-binding</keyword>
<dbReference type="PANTHER" id="PTHR43289">
    <property type="entry name" value="MITOGEN-ACTIVATED PROTEIN KINASE KINASE KINASE 20-RELATED"/>
    <property type="match status" value="1"/>
</dbReference>
<evidence type="ECO:0000313" key="7">
    <source>
        <dbReference type="EMBL" id="MBW4543927.1"/>
    </source>
</evidence>
<proteinExistence type="predicted"/>
<dbReference type="InterPro" id="IPR011009">
    <property type="entry name" value="Kinase-like_dom_sf"/>
</dbReference>
<feature type="domain" description="Protein kinase" evidence="6">
    <location>
        <begin position="14"/>
        <end position="282"/>
    </location>
</feature>
<feature type="compositionally biased region" description="Polar residues" evidence="5">
    <location>
        <begin position="458"/>
        <end position="471"/>
    </location>
</feature>
<reference evidence="7" key="1">
    <citation type="submission" date="2021-05" db="EMBL/GenBank/DDBJ databases">
        <authorList>
            <person name="Pietrasiak N."/>
            <person name="Ward R."/>
            <person name="Stajich J.E."/>
            <person name="Kurbessoian T."/>
        </authorList>
    </citation>
    <scope>NUCLEOTIDE SEQUENCE</scope>
    <source>
        <strain evidence="7">CPER-KK1</strain>
    </source>
</reference>
<dbReference type="GO" id="GO:0005524">
    <property type="term" value="F:ATP binding"/>
    <property type="evidence" value="ECO:0007669"/>
    <property type="project" value="UniProtKB-KW"/>
</dbReference>
<dbReference type="AlphaFoldDB" id="A0A951U8L8"/>
<feature type="region of interest" description="Disordered" evidence="5">
    <location>
        <begin position="458"/>
        <end position="477"/>
    </location>
</feature>
<dbReference type="PANTHER" id="PTHR43289:SF34">
    <property type="entry name" value="SERINE_THREONINE-PROTEIN KINASE YBDM-RELATED"/>
    <property type="match status" value="1"/>
</dbReference>
<dbReference type="GO" id="GO:0004674">
    <property type="term" value="F:protein serine/threonine kinase activity"/>
    <property type="evidence" value="ECO:0007669"/>
    <property type="project" value="TreeGrafter"/>
</dbReference>
<keyword evidence="2" id="KW-0547">Nucleotide-binding</keyword>
<dbReference type="InterPro" id="IPR000719">
    <property type="entry name" value="Prot_kinase_dom"/>
</dbReference>
<evidence type="ECO:0000313" key="8">
    <source>
        <dbReference type="Proteomes" id="UP000753908"/>
    </source>
</evidence>
<evidence type="ECO:0000256" key="5">
    <source>
        <dbReference type="SAM" id="MobiDB-lite"/>
    </source>
</evidence>
<dbReference type="SMART" id="SM00220">
    <property type="entry name" value="S_TKc"/>
    <property type="match status" value="1"/>
</dbReference>